<name>A0A0E3S6N1_9EURY</name>
<dbReference type="SUPFAM" id="SSF100879">
    <property type="entry name" value="Lesion bypass DNA polymerase (Y-family), little finger domain"/>
    <property type="match status" value="1"/>
</dbReference>
<sequence>MKISGSLDILVESVHGSLLKHHFLFKTVTLIVRFEDFSTYTRSRTLPIWTSDLFVIKRTAIQLLSEFMGRRKFRFVGVGVTKFRERDERQTLITDFP</sequence>
<evidence type="ECO:0000313" key="3">
    <source>
        <dbReference type="Proteomes" id="UP000033072"/>
    </source>
</evidence>
<dbReference type="EC" id="2.7.7.7" evidence="2"/>
<dbReference type="InterPro" id="IPR017961">
    <property type="entry name" value="DNA_pol_Y-fam_little_finger"/>
</dbReference>
<keyword evidence="2" id="KW-0548">Nucleotidyltransferase</keyword>
<dbReference type="GeneID" id="24806458"/>
<dbReference type="HOGENOM" id="CLU_2340199_0_0_2"/>
<feature type="domain" description="DNA polymerase Y-family little finger" evidence="1">
    <location>
        <begin position="6"/>
        <end position="91"/>
    </location>
</feature>
<dbReference type="STRING" id="1434111.MSLAZ_1696"/>
<dbReference type="Pfam" id="PF11799">
    <property type="entry name" value="IMS_C"/>
    <property type="match status" value="1"/>
</dbReference>
<reference evidence="2 3" key="1">
    <citation type="submission" date="2014-07" db="EMBL/GenBank/DDBJ databases">
        <title>Methanogenic archaea and the global carbon cycle.</title>
        <authorList>
            <person name="Henriksen J.R."/>
            <person name="Luke J."/>
            <person name="Reinhart S."/>
            <person name="Benedict M.N."/>
            <person name="Youngblut N.D."/>
            <person name="Metcalf M.E."/>
            <person name="Whitaker R.J."/>
            <person name="Metcalf W.W."/>
        </authorList>
    </citation>
    <scope>NUCLEOTIDE SEQUENCE [LARGE SCALE GENOMIC DNA]</scope>
    <source>
        <strain evidence="2 3">Z-7289</strain>
    </source>
</reference>
<dbReference type="KEGG" id="mls:MSLAZ_1696"/>
<dbReference type="Gene3D" id="3.30.1490.100">
    <property type="entry name" value="DNA polymerase, Y-family, little finger domain"/>
    <property type="match status" value="1"/>
</dbReference>
<dbReference type="PATRIC" id="fig|1434111.4.peg.2219"/>
<dbReference type="GO" id="GO:0003684">
    <property type="term" value="F:damaged DNA binding"/>
    <property type="evidence" value="ECO:0007669"/>
    <property type="project" value="InterPro"/>
</dbReference>
<evidence type="ECO:0000259" key="1">
    <source>
        <dbReference type="Pfam" id="PF11799"/>
    </source>
</evidence>
<dbReference type="GO" id="GO:0006281">
    <property type="term" value="P:DNA repair"/>
    <property type="evidence" value="ECO:0007669"/>
    <property type="project" value="InterPro"/>
</dbReference>
<dbReference type="EMBL" id="CP009515">
    <property type="protein sequence ID" value="AKB74957.1"/>
    <property type="molecule type" value="Genomic_DNA"/>
</dbReference>
<dbReference type="AlphaFoldDB" id="A0A0E3S6N1"/>
<protein>
    <submittedName>
        <fullName evidence="2">DNA polymerase IV</fullName>
        <ecNumber evidence="2">2.7.7.7</ecNumber>
    </submittedName>
</protein>
<dbReference type="Proteomes" id="UP000033072">
    <property type="component" value="Chromosome"/>
</dbReference>
<keyword evidence="2" id="KW-0808">Transferase</keyword>
<dbReference type="RefSeq" id="WP_048126174.1">
    <property type="nucleotide sequence ID" value="NZ_CP009515.1"/>
</dbReference>
<dbReference type="InterPro" id="IPR036775">
    <property type="entry name" value="DNA_pol_Y-fam_lit_finger_sf"/>
</dbReference>
<proteinExistence type="predicted"/>
<organism evidence="2 3">
    <name type="scientific">Methanosarcina lacustris Z-7289</name>
    <dbReference type="NCBI Taxonomy" id="1434111"/>
    <lineage>
        <taxon>Archaea</taxon>
        <taxon>Methanobacteriati</taxon>
        <taxon>Methanobacteriota</taxon>
        <taxon>Stenosarchaea group</taxon>
        <taxon>Methanomicrobia</taxon>
        <taxon>Methanosarcinales</taxon>
        <taxon>Methanosarcinaceae</taxon>
        <taxon>Methanosarcina</taxon>
    </lineage>
</organism>
<gene>
    <name evidence="2" type="ORF">MSLAZ_1696</name>
</gene>
<accession>A0A0E3S6N1</accession>
<evidence type="ECO:0000313" key="2">
    <source>
        <dbReference type="EMBL" id="AKB74957.1"/>
    </source>
</evidence>
<dbReference type="GO" id="GO:0003887">
    <property type="term" value="F:DNA-directed DNA polymerase activity"/>
    <property type="evidence" value="ECO:0007669"/>
    <property type="project" value="UniProtKB-EC"/>
</dbReference>
<keyword evidence="3" id="KW-1185">Reference proteome</keyword>